<evidence type="ECO:0000313" key="2">
    <source>
        <dbReference type="EMBL" id="KAK8383197.1"/>
    </source>
</evidence>
<dbReference type="AlphaFoldDB" id="A0AAW0TA17"/>
<sequence>MWTSFTLLQLHGTEAVNLGRPGTELVEMRRSLLIVMVMGGLLCSEVDFRRQKKEATLHYGDSFQGIEKHAKEKREKKEEEHRWDEDLKHHWSVTLVAESLSGTEYLLLPPRGPVQKEEEEEEGSNGRG</sequence>
<dbReference type="Proteomes" id="UP001487740">
    <property type="component" value="Unassembled WGS sequence"/>
</dbReference>
<comment type="caution">
    <text evidence="2">The sequence shown here is derived from an EMBL/GenBank/DDBJ whole genome shotgun (WGS) entry which is preliminary data.</text>
</comment>
<feature type="region of interest" description="Disordered" evidence="1">
    <location>
        <begin position="106"/>
        <end position="128"/>
    </location>
</feature>
<gene>
    <name evidence="2" type="ORF">O3P69_011604</name>
</gene>
<name>A0AAW0TA17_SCYPA</name>
<keyword evidence="3" id="KW-1185">Reference proteome</keyword>
<protein>
    <submittedName>
        <fullName evidence="2">Uncharacterized protein</fullName>
    </submittedName>
</protein>
<organism evidence="2 3">
    <name type="scientific">Scylla paramamosain</name>
    <name type="common">Mud crab</name>
    <dbReference type="NCBI Taxonomy" id="85552"/>
    <lineage>
        <taxon>Eukaryota</taxon>
        <taxon>Metazoa</taxon>
        <taxon>Ecdysozoa</taxon>
        <taxon>Arthropoda</taxon>
        <taxon>Crustacea</taxon>
        <taxon>Multicrustacea</taxon>
        <taxon>Malacostraca</taxon>
        <taxon>Eumalacostraca</taxon>
        <taxon>Eucarida</taxon>
        <taxon>Decapoda</taxon>
        <taxon>Pleocyemata</taxon>
        <taxon>Brachyura</taxon>
        <taxon>Eubrachyura</taxon>
        <taxon>Portunoidea</taxon>
        <taxon>Portunidae</taxon>
        <taxon>Portuninae</taxon>
        <taxon>Scylla</taxon>
    </lineage>
</organism>
<reference evidence="2 3" key="1">
    <citation type="submission" date="2023-03" db="EMBL/GenBank/DDBJ databases">
        <title>High-quality genome of Scylla paramamosain provides insights in environmental adaptation.</title>
        <authorList>
            <person name="Zhang L."/>
        </authorList>
    </citation>
    <scope>NUCLEOTIDE SEQUENCE [LARGE SCALE GENOMIC DNA]</scope>
    <source>
        <strain evidence="2">LZ_2023a</strain>
        <tissue evidence="2">Muscle</tissue>
    </source>
</reference>
<feature type="compositionally biased region" description="Acidic residues" evidence="1">
    <location>
        <begin position="117"/>
        <end position="128"/>
    </location>
</feature>
<evidence type="ECO:0000256" key="1">
    <source>
        <dbReference type="SAM" id="MobiDB-lite"/>
    </source>
</evidence>
<evidence type="ECO:0000313" key="3">
    <source>
        <dbReference type="Proteomes" id="UP001487740"/>
    </source>
</evidence>
<dbReference type="EMBL" id="JARAKH010000038">
    <property type="protein sequence ID" value="KAK8383197.1"/>
    <property type="molecule type" value="Genomic_DNA"/>
</dbReference>
<accession>A0AAW0TA17</accession>
<proteinExistence type="predicted"/>